<keyword evidence="1" id="KW-1133">Transmembrane helix</keyword>
<organism evidence="2 3">
    <name type="scientific">Bacillus methanolicus PB1</name>
    <dbReference type="NCBI Taxonomy" id="997296"/>
    <lineage>
        <taxon>Bacteria</taxon>
        <taxon>Bacillati</taxon>
        <taxon>Bacillota</taxon>
        <taxon>Bacilli</taxon>
        <taxon>Bacillales</taxon>
        <taxon>Bacillaceae</taxon>
        <taxon>Bacillus</taxon>
    </lineage>
</organism>
<evidence type="ECO:0000313" key="3">
    <source>
        <dbReference type="Proteomes" id="UP000010523"/>
    </source>
</evidence>
<feature type="transmembrane region" description="Helical" evidence="1">
    <location>
        <begin position="274"/>
        <end position="299"/>
    </location>
</feature>
<keyword evidence="1" id="KW-0812">Transmembrane</keyword>
<dbReference type="OrthoDB" id="244199at2"/>
<gene>
    <name evidence="2" type="ORF">PB1_16554</name>
</gene>
<feature type="transmembrane region" description="Helical" evidence="1">
    <location>
        <begin position="311"/>
        <end position="332"/>
    </location>
</feature>
<evidence type="ECO:0000313" key="2">
    <source>
        <dbReference type="EMBL" id="EIJ79186.1"/>
    </source>
</evidence>
<feature type="transmembrane region" description="Helical" evidence="1">
    <location>
        <begin position="207"/>
        <end position="228"/>
    </location>
</feature>
<proteinExistence type="predicted"/>
<name>I3DY65_BACMT</name>
<dbReference type="Proteomes" id="UP000010523">
    <property type="component" value="Unassembled WGS sequence"/>
</dbReference>
<keyword evidence="3" id="KW-1185">Reference proteome</keyword>
<accession>I3DY65</accession>
<dbReference type="EMBL" id="AFEU01000003">
    <property type="protein sequence ID" value="EIJ79186.1"/>
    <property type="molecule type" value="Genomic_DNA"/>
</dbReference>
<keyword evidence="1" id="KW-0472">Membrane</keyword>
<evidence type="ECO:0000256" key="1">
    <source>
        <dbReference type="SAM" id="Phobius"/>
    </source>
</evidence>
<evidence type="ECO:0008006" key="4">
    <source>
        <dbReference type="Google" id="ProtNLM"/>
    </source>
</evidence>
<dbReference type="STRING" id="997296.PB1_16554"/>
<feature type="transmembrane region" description="Helical" evidence="1">
    <location>
        <begin position="88"/>
        <end position="108"/>
    </location>
</feature>
<sequence>MKKNNKFACKTNLFTTFIQIISLLAISFLLGFQFKYTNSFASTWDQVDFARGLDMYNIMAMQPHFPGYPYFILGGKILHLWIENPAEALTVFNILFFSSALIPIYLIGRQYLKREYSLLMTAILYTGSYCLTMVNQPMSEGAALSALWWYVYSLKTALKSRHPLSGVLSMFLLSILLGIRLSYFPFSIGIVYFFYRKWKEKHISMKQIFVNTIIAFLFQFVWVLAAAFSEGGIKPFIKLALAFTSGHFQSWGGAVTAVDLNFVERLRIFIIENIFWTGILSRSIILLVFYFLIAILFLFSMKWENVKKDILLKLLFLLGFCYFLWALFAQNIDKPRHILPLAMFILFYLFIVVLAKRNHLVALLCMFILCCQCFLAASLIKEQATLKPAIYKTAKFLNHYKNPFIVYTWEETRVFDYLNVPFSHKRVQTYNVFVHDAGYYSDKEILLTDKVVQGFKQQGIDVEDNIVKVQHFQSNELFDPIYSEITLFKWKNTSGGEHDE</sequence>
<feature type="transmembrane region" description="Helical" evidence="1">
    <location>
        <begin position="171"/>
        <end position="195"/>
    </location>
</feature>
<dbReference type="eggNOG" id="COG1807">
    <property type="taxonomic scope" value="Bacteria"/>
</dbReference>
<reference evidence="2 3" key="1">
    <citation type="journal article" date="2012" name="Appl. Environ. Microbiol.">
        <title>Genome Sequence of Thermotolerant Bacillus methanolicus: Features and Regulation Related to Methylotrophy and Production of L-Lysine and L-Glutamate from Methanol.</title>
        <authorList>
            <person name="Heggeset T.M."/>
            <person name="Krog A."/>
            <person name="Balzer S."/>
            <person name="Wentzel A."/>
            <person name="Ellingsen T.E."/>
            <person name="Brautaset T."/>
        </authorList>
    </citation>
    <scope>NUCLEOTIDE SEQUENCE [LARGE SCALE GENOMIC DNA]</scope>
    <source>
        <strain evidence="2 3">PB1</strain>
    </source>
</reference>
<feature type="transmembrane region" description="Helical" evidence="1">
    <location>
        <begin position="338"/>
        <end position="355"/>
    </location>
</feature>
<dbReference type="PATRIC" id="fig|997296.3.peg.3484"/>
<feature type="transmembrane region" description="Helical" evidence="1">
    <location>
        <begin position="12"/>
        <end position="34"/>
    </location>
</feature>
<dbReference type="AlphaFoldDB" id="I3DY65"/>
<feature type="transmembrane region" description="Helical" evidence="1">
    <location>
        <begin position="360"/>
        <end position="380"/>
    </location>
</feature>
<protein>
    <recommendedName>
        <fullName evidence="4">Glycosyltransferase RgtA/B/C/D-like domain-containing protein</fullName>
    </recommendedName>
</protein>
<comment type="caution">
    <text evidence="2">The sequence shown here is derived from an EMBL/GenBank/DDBJ whole genome shotgun (WGS) entry which is preliminary data.</text>
</comment>
<dbReference type="RefSeq" id="WP_004438696.1">
    <property type="nucleotide sequence ID" value="NZ_AFEU01000003.1"/>
</dbReference>